<evidence type="ECO:0000313" key="1">
    <source>
        <dbReference type="EMBL" id="KAL3956802.1"/>
    </source>
</evidence>
<reference evidence="1" key="1">
    <citation type="submission" date="2024-12" db="EMBL/GenBank/DDBJ databases">
        <title>Comparative genomics and development of molecular markers within Purpureocillium lilacinum and among Purpureocillium species.</title>
        <authorList>
            <person name="Yeh Z.-Y."/>
            <person name="Ni N.-T."/>
            <person name="Lo P.-H."/>
            <person name="Mushyakhwo K."/>
            <person name="Lin C.-F."/>
            <person name="Nai Y.-S."/>
        </authorList>
    </citation>
    <scope>NUCLEOTIDE SEQUENCE</scope>
    <source>
        <strain evidence="1">NCHU-NPUST-175</strain>
    </source>
</reference>
<comment type="caution">
    <text evidence="1">The sequence shown here is derived from an EMBL/GenBank/DDBJ whole genome shotgun (WGS) entry which is preliminary data.</text>
</comment>
<name>A0ACC4DL15_PURLI</name>
<dbReference type="Proteomes" id="UP001638806">
    <property type="component" value="Unassembled WGS sequence"/>
</dbReference>
<protein>
    <submittedName>
        <fullName evidence="1">Uncharacterized protein</fullName>
    </submittedName>
</protein>
<evidence type="ECO:0000313" key="2">
    <source>
        <dbReference type="Proteomes" id="UP001638806"/>
    </source>
</evidence>
<accession>A0ACC4DL15</accession>
<organism evidence="1 2">
    <name type="scientific">Purpureocillium lilacinum</name>
    <name type="common">Paecilomyces lilacinus</name>
    <dbReference type="NCBI Taxonomy" id="33203"/>
    <lineage>
        <taxon>Eukaryota</taxon>
        <taxon>Fungi</taxon>
        <taxon>Dikarya</taxon>
        <taxon>Ascomycota</taxon>
        <taxon>Pezizomycotina</taxon>
        <taxon>Sordariomycetes</taxon>
        <taxon>Hypocreomycetidae</taxon>
        <taxon>Hypocreales</taxon>
        <taxon>Ophiocordycipitaceae</taxon>
        <taxon>Purpureocillium</taxon>
    </lineage>
</organism>
<dbReference type="EMBL" id="JBGNUJ010000008">
    <property type="protein sequence ID" value="KAL3956802.1"/>
    <property type="molecule type" value="Genomic_DNA"/>
</dbReference>
<proteinExistence type="predicted"/>
<sequence>MSPLHPSSPPGQTPPWGVVQPQASMGHGQHHPPQSPHPVGPGSRATAGLSKLEIPPGGQPVTGEPARGWQVVDAQSAAAKPTQPDQRTAEGRPSDDWVVVPRDSGDHPIGFAGVREAPVPAPPVPQDSGVALQPEAPANDSAPQRKTSFIGLPPIRRTSTFGLTTKAKRASERFSLDDDDDDVPGGAAVEGGAASEPPVDLDKSLPPPPPPVDQGAAPVKPETHTSASAPAPQAEVADGTGTQRTQGTDTQRTLVDTNASGPPPAAKEDAQFQEYPAPQSAPRPAPQQTMAPPKSPMMTKAHQMFPQGNWSLEESHLAEPLHERTRNRAGTAGSQHTPTFGFEKETGMTMPPPQRQRTSDVPPSSAQRWPELFQRRPEYEGQRPRANSGAGRPYPQQQQMLIARAEVVNPRPQTSEFAIAGVGPPEEERGRSKRNSGMFKGIGDRISRATSRERRPSLAGHRPAQPGEVRGDEVSENSVATSDVQESRKRRPSFMFGRSGRPSMDQSSLRNESINGPDQAGPRGPDTPPPQAERRRSFFGAGVGGKLASGQSPSSSVANDSSSAIAATAEDGTPKKKRFSNLAKVSGIKEIFHRPGHNEKSKDQNVEAPVAGGHPQGPGVMAPPAAPFPGDARRGSAANNSHDLPPPQPVVAEGGLERRGRRGRPRISSQHSRDGDLPPRPGSKEMSLATISQ</sequence>
<keyword evidence="2" id="KW-1185">Reference proteome</keyword>
<gene>
    <name evidence="1" type="ORF">ACCO45_009648</name>
</gene>